<dbReference type="Pfam" id="PF00121">
    <property type="entry name" value="TIM"/>
    <property type="match status" value="1"/>
</dbReference>
<dbReference type="EC" id="5.3.1.1" evidence="3"/>
<comment type="subunit">
    <text evidence="3">Homodimer.</text>
</comment>
<comment type="catalytic activity">
    <reaction evidence="3">
        <text>D-glyceraldehyde 3-phosphate = dihydroxyacetone phosphate</text>
        <dbReference type="Rhea" id="RHEA:18585"/>
        <dbReference type="ChEBI" id="CHEBI:57642"/>
        <dbReference type="ChEBI" id="CHEBI:59776"/>
        <dbReference type="EC" id="5.3.1.1"/>
    </reaction>
</comment>
<accession>A0A1G2SIW1</accession>
<dbReference type="GO" id="GO:0019563">
    <property type="term" value="P:glycerol catabolic process"/>
    <property type="evidence" value="ECO:0007669"/>
    <property type="project" value="TreeGrafter"/>
</dbReference>
<dbReference type="InterPro" id="IPR000652">
    <property type="entry name" value="Triosephosphate_isomerase"/>
</dbReference>
<comment type="similarity">
    <text evidence="1 3">Belongs to the triosephosphate isomerase family.</text>
</comment>
<dbReference type="GO" id="GO:0006094">
    <property type="term" value="P:gluconeogenesis"/>
    <property type="evidence" value="ECO:0007669"/>
    <property type="project" value="UniProtKB-UniPathway"/>
</dbReference>
<dbReference type="InterPro" id="IPR013785">
    <property type="entry name" value="Aldolase_TIM"/>
</dbReference>
<evidence type="ECO:0000313" key="4">
    <source>
        <dbReference type="EMBL" id="OHA84904.1"/>
    </source>
</evidence>
<comment type="subcellular location">
    <subcellularLocation>
        <location evidence="3">Cytoplasm</location>
    </subcellularLocation>
</comment>
<evidence type="ECO:0000313" key="5">
    <source>
        <dbReference type="Proteomes" id="UP000178168"/>
    </source>
</evidence>
<dbReference type="SUPFAM" id="SSF51351">
    <property type="entry name" value="Triosephosphate isomerase (TIM)"/>
    <property type="match status" value="1"/>
</dbReference>
<organism evidence="4 5">
    <name type="scientific">Candidatus Yonathbacteria bacterium RIFOXYD1_FULL_52_36</name>
    <dbReference type="NCBI Taxonomy" id="1802730"/>
    <lineage>
        <taxon>Bacteria</taxon>
        <taxon>Candidatus Yonathiibacteriota</taxon>
    </lineage>
</organism>
<sequence>MKKLIVGNWKMNPQTTRDAVKLFKDVVREARTITKASVAVCAPDMYLNPLAALKEKKVSLGAQDLFWEKEGAFTGEASGAMIANSGAKMVIVGHSERRARGESDEDIARKVKAALAAKLIPILCVGERERAGEGEHISFVTAQLTAALKGLPRVDASHVVVAYEPIWAIGKQAKRSATKEEGLEMAIVIRRTLAHLFTRPVAESIPILYGGSVDEKNAKDFLFDAGMDGLLVGRASLSAKTFGGIVRTANTGI</sequence>
<comment type="pathway">
    <text evidence="3">Carbohydrate biosynthesis; gluconeogenesis.</text>
</comment>
<evidence type="ECO:0000256" key="3">
    <source>
        <dbReference type="RuleBase" id="RU363013"/>
    </source>
</evidence>
<dbReference type="AlphaFoldDB" id="A0A1G2SIW1"/>
<comment type="pathway">
    <text evidence="3">Carbohydrate degradation; glycolysis; D-glyceraldehyde 3-phosphate from glycerone phosphate: step 1/1.</text>
</comment>
<dbReference type="CDD" id="cd00311">
    <property type="entry name" value="TIM"/>
    <property type="match status" value="1"/>
</dbReference>
<dbReference type="GO" id="GO:0006096">
    <property type="term" value="P:glycolytic process"/>
    <property type="evidence" value="ECO:0007669"/>
    <property type="project" value="UniProtKB-UniRule"/>
</dbReference>
<dbReference type="STRING" id="1802730.A2591_01090"/>
<dbReference type="Gene3D" id="3.20.20.70">
    <property type="entry name" value="Aldolase class I"/>
    <property type="match status" value="1"/>
</dbReference>
<dbReference type="GO" id="GO:0046166">
    <property type="term" value="P:glyceraldehyde-3-phosphate biosynthetic process"/>
    <property type="evidence" value="ECO:0007669"/>
    <property type="project" value="TreeGrafter"/>
</dbReference>
<dbReference type="PANTHER" id="PTHR21139">
    <property type="entry name" value="TRIOSEPHOSPHATE ISOMERASE"/>
    <property type="match status" value="1"/>
</dbReference>
<dbReference type="Proteomes" id="UP000178168">
    <property type="component" value="Unassembled WGS sequence"/>
</dbReference>
<keyword evidence="3" id="KW-0324">Glycolysis</keyword>
<keyword evidence="2 3" id="KW-0413">Isomerase</keyword>
<dbReference type="PROSITE" id="PS51440">
    <property type="entry name" value="TIM_2"/>
    <property type="match status" value="1"/>
</dbReference>
<protein>
    <recommendedName>
        <fullName evidence="3">Triosephosphate isomerase</fullName>
        <ecNumber evidence="3">5.3.1.1</ecNumber>
    </recommendedName>
</protein>
<name>A0A1G2SIW1_9BACT</name>
<evidence type="ECO:0000256" key="2">
    <source>
        <dbReference type="ARBA" id="ARBA00023235"/>
    </source>
</evidence>
<dbReference type="GO" id="GO:0004807">
    <property type="term" value="F:triose-phosphate isomerase activity"/>
    <property type="evidence" value="ECO:0007669"/>
    <property type="project" value="UniProtKB-UniRule"/>
</dbReference>
<dbReference type="GO" id="GO:0005829">
    <property type="term" value="C:cytosol"/>
    <property type="evidence" value="ECO:0007669"/>
    <property type="project" value="TreeGrafter"/>
</dbReference>
<proteinExistence type="inferred from homology"/>
<gene>
    <name evidence="4" type="ORF">A2591_01090</name>
</gene>
<evidence type="ECO:0000256" key="1">
    <source>
        <dbReference type="ARBA" id="ARBA00007422"/>
    </source>
</evidence>
<reference evidence="4 5" key="1">
    <citation type="journal article" date="2016" name="Nat. Commun.">
        <title>Thousands of microbial genomes shed light on interconnected biogeochemical processes in an aquifer system.</title>
        <authorList>
            <person name="Anantharaman K."/>
            <person name="Brown C.T."/>
            <person name="Hug L.A."/>
            <person name="Sharon I."/>
            <person name="Castelle C.J."/>
            <person name="Probst A.J."/>
            <person name="Thomas B.C."/>
            <person name="Singh A."/>
            <person name="Wilkins M.J."/>
            <person name="Karaoz U."/>
            <person name="Brodie E.L."/>
            <person name="Williams K.H."/>
            <person name="Hubbard S.S."/>
            <person name="Banfield J.F."/>
        </authorList>
    </citation>
    <scope>NUCLEOTIDE SEQUENCE [LARGE SCALE GENOMIC DNA]</scope>
</reference>
<dbReference type="UniPathway" id="UPA00138"/>
<dbReference type="UniPathway" id="UPA00109">
    <property type="reaction ID" value="UER00189"/>
</dbReference>
<dbReference type="PANTHER" id="PTHR21139:SF42">
    <property type="entry name" value="TRIOSEPHOSPHATE ISOMERASE"/>
    <property type="match status" value="1"/>
</dbReference>
<dbReference type="InterPro" id="IPR035990">
    <property type="entry name" value="TIM_sf"/>
</dbReference>
<keyword evidence="3" id="KW-0963">Cytoplasm</keyword>
<dbReference type="NCBIfam" id="TIGR00419">
    <property type="entry name" value="tim"/>
    <property type="match status" value="1"/>
</dbReference>
<dbReference type="EMBL" id="MHUZ01000034">
    <property type="protein sequence ID" value="OHA84904.1"/>
    <property type="molecule type" value="Genomic_DNA"/>
</dbReference>
<keyword evidence="3" id="KW-0312">Gluconeogenesis</keyword>
<comment type="caution">
    <text evidence="4">The sequence shown here is derived from an EMBL/GenBank/DDBJ whole genome shotgun (WGS) entry which is preliminary data.</text>
</comment>